<dbReference type="InterPro" id="IPR024344">
    <property type="entry name" value="MDMPI_metal-binding"/>
</dbReference>
<dbReference type="RefSeq" id="WP_179547817.1">
    <property type="nucleotide sequence ID" value="NZ_BSEW01000001.1"/>
</dbReference>
<dbReference type="InterPro" id="IPR017520">
    <property type="entry name" value="CHP03086"/>
</dbReference>
<evidence type="ECO:0000259" key="1">
    <source>
        <dbReference type="Pfam" id="PF11716"/>
    </source>
</evidence>
<reference evidence="2 3" key="1">
    <citation type="submission" date="2020-07" db="EMBL/GenBank/DDBJ databases">
        <title>Sequencing the genomes of 1000 actinobacteria strains.</title>
        <authorList>
            <person name="Klenk H.-P."/>
        </authorList>
    </citation>
    <scope>NUCLEOTIDE SEQUENCE [LARGE SCALE GENOMIC DNA]</scope>
    <source>
        <strain evidence="2 3">DSM 26474</strain>
    </source>
</reference>
<comment type="caution">
    <text evidence="2">The sequence shown here is derived from an EMBL/GenBank/DDBJ whole genome shotgun (WGS) entry which is preliminary data.</text>
</comment>
<dbReference type="EMBL" id="JACCBM010000001">
    <property type="protein sequence ID" value="NYD70736.1"/>
    <property type="molecule type" value="Genomic_DNA"/>
</dbReference>
<dbReference type="NCBIfam" id="TIGR03086">
    <property type="entry name" value="TIGR03086 family metal-binding protein"/>
    <property type="match status" value="1"/>
</dbReference>
<feature type="domain" description="Mycothiol-dependent maleylpyruvate isomerase metal-binding" evidence="1">
    <location>
        <begin position="19"/>
        <end position="135"/>
    </location>
</feature>
<dbReference type="InterPro" id="IPR034660">
    <property type="entry name" value="DinB/YfiT-like"/>
</dbReference>
<dbReference type="InterPro" id="IPR017517">
    <property type="entry name" value="Maleyloyr_isom"/>
</dbReference>
<dbReference type="SUPFAM" id="SSF109854">
    <property type="entry name" value="DinB/YfiT-like putative metalloenzymes"/>
    <property type="match status" value="1"/>
</dbReference>
<proteinExistence type="predicted"/>
<name>A0A852SPL1_9MICO</name>
<dbReference type="Pfam" id="PF11716">
    <property type="entry name" value="MDMPI_N"/>
    <property type="match status" value="1"/>
</dbReference>
<accession>A0A852SPL1</accession>
<protein>
    <submittedName>
        <fullName evidence="2">Uncharacterized protein (TIGR03086 family)</fullName>
    </submittedName>
</protein>
<organism evidence="2 3">
    <name type="scientific">Herbiconiux flava</name>
    <dbReference type="NCBI Taxonomy" id="881268"/>
    <lineage>
        <taxon>Bacteria</taxon>
        <taxon>Bacillati</taxon>
        <taxon>Actinomycetota</taxon>
        <taxon>Actinomycetes</taxon>
        <taxon>Micrococcales</taxon>
        <taxon>Microbacteriaceae</taxon>
        <taxon>Herbiconiux</taxon>
    </lineage>
</organism>
<sequence>MTARTPLDTETAQWLRLQRRAHHEFGSRLAAVEDWDGPTPDTDWRVRDLVQHVIEEQQWVPWLLSGLSTRQAKSRLRAIEADLRHEWHRYSLAATTAWQDAAPDSEVNLASDTVTVVEYLKEQVADVTIHSWDLARAVGAPEDLDVDLVAAVWTVFEPQRDALELSGLFASPVPVADDAPLQTRLLALTGRDARLAA</sequence>
<evidence type="ECO:0000313" key="2">
    <source>
        <dbReference type="EMBL" id="NYD70736.1"/>
    </source>
</evidence>
<dbReference type="AlphaFoldDB" id="A0A852SPL1"/>
<dbReference type="GO" id="GO:0046872">
    <property type="term" value="F:metal ion binding"/>
    <property type="evidence" value="ECO:0007669"/>
    <property type="project" value="InterPro"/>
</dbReference>
<dbReference type="Gene3D" id="1.20.120.450">
    <property type="entry name" value="dinb family like domain"/>
    <property type="match status" value="1"/>
</dbReference>
<evidence type="ECO:0000313" key="3">
    <source>
        <dbReference type="Proteomes" id="UP000549913"/>
    </source>
</evidence>
<gene>
    <name evidence="2" type="ORF">BJ984_001894</name>
</gene>
<dbReference type="NCBIfam" id="TIGR03083">
    <property type="entry name" value="maleylpyruvate isomerase family mycothiol-dependent enzyme"/>
    <property type="match status" value="1"/>
</dbReference>
<dbReference type="Proteomes" id="UP000549913">
    <property type="component" value="Unassembled WGS sequence"/>
</dbReference>
<keyword evidence="3" id="KW-1185">Reference proteome</keyword>